<dbReference type="Proteomes" id="UP000694563">
    <property type="component" value="Chromosome 1"/>
</dbReference>
<protein>
    <submittedName>
        <fullName evidence="1">Uncharacterized protein</fullName>
    </submittedName>
</protein>
<reference evidence="1" key="2">
    <citation type="submission" date="2025-08" db="UniProtKB">
        <authorList>
            <consortium name="Ensembl"/>
        </authorList>
    </citation>
    <scope>IDENTIFICATION</scope>
</reference>
<organism evidence="1 2">
    <name type="scientific">Catharus ustulatus</name>
    <name type="common">Russet-backed thrush</name>
    <name type="synonym">Hylocichla ustulatus</name>
    <dbReference type="NCBI Taxonomy" id="91951"/>
    <lineage>
        <taxon>Eukaryota</taxon>
        <taxon>Metazoa</taxon>
        <taxon>Chordata</taxon>
        <taxon>Craniata</taxon>
        <taxon>Vertebrata</taxon>
        <taxon>Euteleostomi</taxon>
        <taxon>Archelosauria</taxon>
        <taxon>Archosauria</taxon>
        <taxon>Dinosauria</taxon>
        <taxon>Saurischia</taxon>
        <taxon>Theropoda</taxon>
        <taxon>Coelurosauria</taxon>
        <taxon>Aves</taxon>
        <taxon>Neognathae</taxon>
        <taxon>Neoaves</taxon>
        <taxon>Telluraves</taxon>
        <taxon>Australaves</taxon>
        <taxon>Passeriformes</taxon>
        <taxon>Turdidae</taxon>
        <taxon>Catharus</taxon>
    </lineage>
</organism>
<reference evidence="1" key="1">
    <citation type="submission" date="2020-10" db="EMBL/GenBank/DDBJ databases">
        <title>Catharus ustulatus (Swainson's thrush) genome, bCatUst1, primary haplotype v2.</title>
        <authorList>
            <person name="Delmore K."/>
            <person name="Vafadar M."/>
            <person name="Formenti G."/>
            <person name="Chow W."/>
            <person name="Pelan S."/>
            <person name="Howe K."/>
            <person name="Rhie A."/>
            <person name="Mountcastle J."/>
            <person name="Haase B."/>
            <person name="Fedrigo O."/>
            <person name="Jarvis E.D."/>
        </authorList>
    </citation>
    <scope>NUCLEOTIDE SEQUENCE [LARGE SCALE GENOMIC DNA]</scope>
</reference>
<keyword evidence="2" id="KW-1185">Reference proteome</keyword>
<reference evidence="1" key="3">
    <citation type="submission" date="2025-09" db="UniProtKB">
        <authorList>
            <consortium name="Ensembl"/>
        </authorList>
    </citation>
    <scope>IDENTIFICATION</scope>
</reference>
<accession>A0A8C3UHC2</accession>
<sequence>MITSHTDYKLHLQVLANISFFVHTQLPPPLGSVTLAQLCAAVAGGAQSPPAPTAVVVGGDGACWHPRNFHVFLIKSLKT</sequence>
<dbReference type="AlphaFoldDB" id="A0A8C3UHC2"/>
<evidence type="ECO:0000313" key="1">
    <source>
        <dbReference type="Ensembl" id="ENSCUSP00005015598.1"/>
    </source>
</evidence>
<evidence type="ECO:0000313" key="2">
    <source>
        <dbReference type="Proteomes" id="UP000694563"/>
    </source>
</evidence>
<proteinExistence type="predicted"/>
<name>A0A8C3UHC2_CATUS</name>
<dbReference type="Ensembl" id="ENSCUST00005016196.1">
    <property type="protein sequence ID" value="ENSCUSP00005015598.1"/>
    <property type="gene ID" value="ENSCUSG00005010012.1"/>
</dbReference>